<gene>
    <name evidence="2" type="ORF">HNR39_001503</name>
</gene>
<dbReference type="EMBL" id="JACHHQ010000003">
    <property type="protein sequence ID" value="MBB5199671.1"/>
    <property type="molecule type" value="Genomic_DNA"/>
</dbReference>
<evidence type="ECO:0000313" key="2">
    <source>
        <dbReference type="EMBL" id="MBB5199671.1"/>
    </source>
</evidence>
<name>A0A840RSV1_9BURK</name>
<keyword evidence="3" id="KW-1185">Reference proteome</keyword>
<evidence type="ECO:0000313" key="3">
    <source>
        <dbReference type="Proteomes" id="UP000571084"/>
    </source>
</evidence>
<organism evidence="2 3">
    <name type="scientific">Glaciimonas immobilis</name>
    <dbReference type="NCBI Taxonomy" id="728004"/>
    <lineage>
        <taxon>Bacteria</taxon>
        <taxon>Pseudomonadati</taxon>
        <taxon>Pseudomonadota</taxon>
        <taxon>Betaproteobacteria</taxon>
        <taxon>Burkholderiales</taxon>
        <taxon>Oxalobacteraceae</taxon>
        <taxon>Glaciimonas</taxon>
    </lineage>
</organism>
<evidence type="ECO:0000256" key="1">
    <source>
        <dbReference type="SAM" id="MobiDB-lite"/>
    </source>
</evidence>
<sequence length="89" mass="9648">MKKSGMAKMQAMKLSGKMKQPGTDAAFGQVAPVALDRREQRKLDQSLGLVPFAVKLNSDLVQQIQTLAQEREVGVNELVAELLIKALAA</sequence>
<protein>
    <recommendedName>
        <fullName evidence="4">LexA regulated protein</fullName>
    </recommendedName>
</protein>
<dbReference type="Proteomes" id="UP000571084">
    <property type="component" value="Unassembled WGS sequence"/>
</dbReference>
<accession>A0A840RSV1</accession>
<comment type="caution">
    <text evidence="2">The sequence shown here is derived from an EMBL/GenBank/DDBJ whole genome shotgun (WGS) entry which is preliminary data.</text>
</comment>
<dbReference type="AlphaFoldDB" id="A0A840RSV1"/>
<dbReference type="RefSeq" id="WP_168056492.1">
    <property type="nucleotide sequence ID" value="NZ_JAAOZT010000010.1"/>
</dbReference>
<evidence type="ECO:0008006" key="4">
    <source>
        <dbReference type="Google" id="ProtNLM"/>
    </source>
</evidence>
<feature type="region of interest" description="Disordered" evidence="1">
    <location>
        <begin position="1"/>
        <end position="23"/>
    </location>
</feature>
<proteinExistence type="predicted"/>
<reference evidence="2 3" key="1">
    <citation type="submission" date="2020-08" db="EMBL/GenBank/DDBJ databases">
        <title>Genomic Encyclopedia of Type Strains, Phase IV (KMG-IV): sequencing the most valuable type-strain genomes for metagenomic binning, comparative biology and taxonomic classification.</title>
        <authorList>
            <person name="Goeker M."/>
        </authorList>
    </citation>
    <scope>NUCLEOTIDE SEQUENCE [LARGE SCALE GENOMIC DNA]</scope>
    <source>
        <strain evidence="2 3">DSM 23240</strain>
    </source>
</reference>